<accession>A0A9R1RRV3</accession>
<proteinExistence type="inferred from homology"/>
<dbReference type="GO" id="GO:0020037">
    <property type="term" value="F:heme binding"/>
    <property type="evidence" value="ECO:0007669"/>
    <property type="project" value="InterPro"/>
</dbReference>
<dbReference type="Gene3D" id="1.10.630.10">
    <property type="entry name" value="Cytochrome P450"/>
    <property type="match status" value="1"/>
</dbReference>
<evidence type="ECO:0000256" key="7">
    <source>
        <dbReference type="ARBA" id="ARBA00023136"/>
    </source>
</evidence>
<keyword evidence="6 8" id="KW-0408">Iron</keyword>
<keyword evidence="9" id="KW-0560">Oxidoreductase</keyword>
<dbReference type="PANTHER" id="PTHR47283">
    <property type="entry name" value="ENT-KAURENE OXIDASE, CHLOROPLASTIC"/>
    <property type="match status" value="1"/>
</dbReference>
<evidence type="ECO:0000256" key="3">
    <source>
        <dbReference type="ARBA" id="ARBA00022692"/>
    </source>
</evidence>
<feature type="binding site" description="axial binding residue" evidence="8">
    <location>
        <position position="260"/>
    </location>
    <ligand>
        <name>heme</name>
        <dbReference type="ChEBI" id="CHEBI:30413"/>
    </ligand>
    <ligandPart>
        <name>Fe</name>
        <dbReference type="ChEBI" id="CHEBI:18248"/>
    </ligandPart>
</feature>
<dbReference type="EMBL" id="LT934114">
    <property type="protein sequence ID" value="VAH51191.1"/>
    <property type="molecule type" value="Genomic_DNA"/>
</dbReference>
<comment type="cofactor">
    <cofactor evidence="8">
        <name>heme</name>
        <dbReference type="ChEBI" id="CHEBI:30413"/>
    </cofactor>
</comment>
<evidence type="ECO:0000256" key="8">
    <source>
        <dbReference type="PIRSR" id="PIRSR602403-1"/>
    </source>
</evidence>
<evidence type="ECO:0000256" key="2">
    <source>
        <dbReference type="ARBA" id="ARBA00010617"/>
    </source>
</evidence>
<dbReference type="OMA" id="VWEIILE"/>
<keyword evidence="8 9" id="KW-0349">Heme</keyword>
<dbReference type="PRINTS" id="PR00465">
    <property type="entry name" value="EP450IV"/>
</dbReference>
<dbReference type="PRINTS" id="PR00385">
    <property type="entry name" value="P450"/>
</dbReference>
<dbReference type="InterPro" id="IPR002403">
    <property type="entry name" value="Cyt_P450_E_grp-IV"/>
</dbReference>
<comment type="similarity">
    <text evidence="2 9">Belongs to the cytochrome P450 family.</text>
</comment>
<name>A0A9R1RRV3_TRITD</name>
<dbReference type="GO" id="GO:0010241">
    <property type="term" value="P:ent-kaurene oxidation to kaurenoic acid"/>
    <property type="evidence" value="ECO:0007669"/>
    <property type="project" value="InterPro"/>
</dbReference>
<evidence type="ECO:0000313" key="11">
    <source>
        <dbReference type="Proteomes" id="UP000324705"/>
    </source>
</evidence>
<dbReference type="GO" id="GO:0009686">
    <property type="term" value="P:gibberellin biosynthetic process"/>
    <property type="evidence" value="ECO:0007669"/>
    <property type="project" value="InterPro"/>
</dbReference>
<keyword evidence="4 8" id="KW-0479">Metal-binding</keyword>
<dbReference type="GO" id="GO:0005783">
    <property type="term" value="C:endoplasmic reticulum"/>
    <property type="evidence" value="ECO:0007669"/>
    <property type="project" value="TreeGrafter"/>
</dbReference>
<dbReference type="GO" id="GO:0052615">
    <property type="term" value="F:ent-kaurene oxidase activity"/>
    <property type="evidence" value="ECO:0007669"/>
    <property type="project" value="InterPro"/>
</dbReference>
<evidence type="ECO:0000256" key="9">
    <source>
        <dbReference type="RuleBase" id="RU000461"/>
    </source>
</evidence>
<sequence length="317" mass="36561">MLRFHFQSLGEDVSSVYVKEFGRDISKDEIYQIIVADMMICVIEIDWRDFFPYLSWIPNKSFDTTVATTESRRTVVMRAMVDQQKERIARGKAKASYLDFLLAGNTLTDDQVTMLVWEAIIEGADTTLVTTEWAMYELAKNPEKQDRLYREIQEVCGEDMVTEDHLLRLPYLNAVFHETLRRHSPVSLLPPRFVHETTTLAGYEVQAGTEVIVNVYACNMDKKEWEEPEEWTPERFLNDGRFDVADMYKIIAFGAGRRVCAGSAQATGISCAAMARFVQEFAWTLKEGDEDKVDTVQLMGYKLHPLYVYLSPRRGRQ</sequence>
<dbReference type="Proteomes" id="UP000324705">
    <property type="component" value="Chromosome 2B"/>
</dbReference>
<keyword evidence="7" id="KW-0472">Membrane</keyword>
<evidence type="ECO:0000256" key="6">
    <source>
        <dbReference type="ARBA" id="ARBA00023004"/>
    </source>
</evidence>
<gene>
    <name evidence="10" type="ORF">TRITD_2Bv1G211630</name>
</gene>
<reference evidence="10 11" key="1">
    <citation type="submission" date="2017-09" db="EMBL/GenBank/DDBJ databases">
        <authorList>
            <consortium name="International Durum Wheat Genome Sequencing Consortium (IDWGSC)"/>
            <person name="Milanesi L."/>
        </authorList>
    </citation>
    <scope>NUCLEOTIDE SEQUENCE [LARGE SCALE GENOMIC DNA]</scope>
    <source>
        <strain evidence="11">cv. Svevo</strain>
    </source>
</reference>
<dbReference type="SUPFAM" id="SSF48264">
    <property type="entry name" value="Cytochrome P450"/>
    <property type="match status" value="1"/>
</dbReference>
<evidence type="ECO:0008006" key="12">
    <source>
        <dbReference type="Google" id="ProtNLM"/>
    </source>
</evidence>
<evidence type="ECO:0000256" key="1">
    <source>
        <dbReference type="ARBA" id="ARBA00004167"/>
    </source>
</evidence>
<protein>
    <recommendedName>
        <fullName evidence="12">Ent-kaurene oxidase</fullName>
    </recommendedName>
</protein>
<evidence type="ECO:0000313" key="10">
    <source>
        <dbReference type="EMBL" id="VAH51191.1"/>
    </source>
</evidence>
<dbReference type="Pfam" id="PF00067">
    <property type="entry name" value="p450"/>
    <property type="match status" value="1"/>
</dbReference>
<dbReference type="InterPro" id="IPR001128">
    <property type="entry name" value="Cyt_P450"/>
</dbReference>
<organism evidence="10 11">
    <name type="scientific">Triticum turgidum subsp. durum</name>
    <name type="common">Durum wheat</name>
    <name type="synonym">Triticum durum</name>
    <dbReference type="NCBI Taxonomy" id="4567"/>
    <lineage>
        <taxon>Eukaryota</taxon>
        <taxon>Viridiplantae</taxon>
        <taxon>Streptophyta</taxon>
        <taxon>Embryophyta</taxon>
        <taxon>Tracheophyta</taxon>
        <taxon>Spermatophyta</taxon>
        <taxon>Magnoliopsida</taxon>
        <taxon>Liliopsida</taxon>
        <taxon>Poales</taxon>
        <taxon>Poaceae</taxon>
        <taxon>BOP clade</taxon>
        <taxon>Pooideae</taxon>
        <taxon>Triticodae</taxon>
        <taxon>Triticeae</taxon>
        <taxon>Triticinae</taxon>
        <taxon>Triticum</taxon>
    </lineage>
</organism>
<keyword evidence="3" id="KW-0812">Transmembrane</keyword>
<dbReference type="Gramene" id="TRITD2Bv1G211630.1">
    <property type="protein sequence ID" value="TRITD2Bv1G211630.1"/>
    <property type="gene ID" value="TRITD2Bv1G211630"/>
</dbReference>
<dbReference type="PROSITE" id="PS00086">
    <property type="entry name" value="CYTOCHROME_P450"/>
    <property type="match status" value="1"/>
</dbReference>
<evidence type="ECO:0000256" key="5">
    <source>
        <dbReference type="ARBA" id="ARBA00022989"/>
    </source>
</evidence>
<evidence type="ECO:0000256" key="4">
    <source>
        <dbReference type="ARBA" id="ARBA00022723"/>
    </source>
</evidence>
<dbReference type="InterPro" id="IPR017972">
    <property type="entry name" value="Cyt_P450_CS"/>
</dbReference>
<keyword evidence="11" id="KW-1185">Reference proteome</keyword>
<dbReference type="PANTHER" id="PTHR47283:SF1">
    <property type="entry name" value="ENT-KAURENE OXIDASE, CHLOROPLASTIC"/>
    <property type="match status" value="1"/>
</dbReference>
<dbReference type="GO" id="GO:0009707">
    <property type="term" value="C:chloroplast outer membrane"/>
    <property type="evidence" value="ECO:0007669"/>
    <property type="project" value="TreeGrafter"/>
</dbReference>
<dbReference type="GO" id="GO:0016709">
    <property type="term" value="F:oxidoreductase activity, acting on paired donors, with incorporation or reduction of molecular oxygen, NAD(P)H as one donor, and incorporation of one atom of oxygen"/>
    <property type="evidence" value="ECO:0007669"/>
    <property type="project" value="TreeGrafter"/>
</dbReference>
<keyword evidence="5" id="KW-1133">Transmembrane helix</keyword>
<dbReference type="InterPro" id="IPR044225">
    <property type="entry name" value="KO_chloroplastic"/>
</dbReference>
<dbReference type="AlphaFoldDB" id="A0A9R1RRV3"/>
<comment type="subcellular location">
    <subcellularLocation>
        <location evidence="1">Membrane</location>
        <topology evidence="1">Single-pass membrane protein</topology>
    </subcellularLocation>
</comment>
<dbReference type="GO" id="GO:0005506">
    <property type="term" value="F:iron ion binding"/>
    <property type="evidence" value="ECO:0007669"/>
    <property type="project" value="InterPro"/>
</dbReference>
<dbReference type="InterPro" id="IPR036396">
    <property type="entry name" value="Cyt_P450_sf"/>
</dbReference>
<keyword evidence="9" id="KW-0503">Monooxygenase</keyword>